<protein>
    <submittedName>
        <fullName evidence="1">Exo-alpha-sialidase</fullName>
    </submittedName>
</protein>
<organism evidence="1 2">
    <name type="scientific">Microvirga aerilata</name>
    <dbReference type="NCBI Taxonomy" id="670292"/>
    <lineage>
        <taxon>Bacteria</taxon>
        <taxon>Pseudomonadati</taxon>
        <taxon>Pseudomonadota</taxon>
        <taxon>Alphaproteobacteria</taxon>
        <taxon>Hyphomicrobiales</taxon>
        <taxon>Methylobacteriaceae</taxon>
        <taxon>Microvirga</taxon>
    </lineage>
</organism>
<evidence type="ECO:0000313" key="1">
    <source>
        <dbReference type="EMBL" id="MBL0407187.1"/>
    </source>
</evidence>
<sequence>MAVSPVDENLVLFGAPNNGLLRSEDGGRTWHTISSVPASIEIQTATGKGNPGIILWFERAANAEYTGRIWAMSPGHGMYVSSDGGHTFSLLTQPDQLQPKILKRGVFAPNGAFYAVDMEGRAVWKFVDGGWIDLTERVGSPARRYAAVAANPRNSQVFVFDEGGATYRSSDGGLKWTRLLHSSRVGRGDPPWLRVSNQSFFAIGGVQFDPVVPNRLLGGTGTGVYYADVPESALGLVWTSQARGIEELVANDVIHPPGQAPLFAAWDFGVHVKPNLGIFSETYGPKERVVIAAQQLDWSPSSPSFIVTNASDTRMFCCSEDGDSVLAGYSLDGGRNWSKFMSLPQPPGTLRDDPWRMSFGTIAVSANDIDNIVWAPSFNRSPFFTKDRGSSWERVVLAGEKLPFTGSHAEIFFHRKTLAADRVEPSVFYLYHSGEGTNPSLIGLWRSRDGGANWQQVFKGEISPQSRFSAKLRVVPSQAGHLFFTSGVAMAEDTWLRRSTDGGLSWSVVPGVDRVDDIGFGQPTVGATYPAIFFSGRFSGTYGIWRSTNNAKTWTRIGQFPVGTLDQVVVVEGAKDVSGRVYLGYKGSGWVYGEPDDCNPAPYLFPDEAECVRAQ</sequence>
<dbReference type="AlphaFoldDB" id="A0A936ZHA8"/>
<accession>A0A936ZHA8</accession>
<keyword evidence="2" id="KW-1185">Reference proteome</keyword>
<dbReference type="SUPFAM" id="SSF110296">
    <property type="entry name" value="Oligoxyloglucan reducing end-specific cellobiohydrolase"/>
    <property type="match status" value="2"/>
</dbReference>
<dbReference type="PANTHER" id="PTHR43739">
    <property type="entry name" value="XYLOGLUCANASE (EUROFUNG)"/>
    <property type="match status" value="1"/>
</dbReference>
<evidence type="ECO:0000313" key="2">
    <source>
        <dbReference type="Proteomes" id="UP000605848"/>
    </source>
</evidence>
<proteinExistence type="predicted"/>
<name>A0A936ZHA8_9HYPH</name>
<reference evidence="1" key="1">
    <citation type="submission" date="2021-01" db="EMBL/GenBank/DDBJ databases">
        <title>Microvirga sp.</title>
        <authorList>
            <person name="Kim M.K."/>
        </authorList>
    </citation>
    <scope>NUCLEOTIDE SEQUENCE</scope>
    <source>
        <strain evidence="1">5420S-16</strain>
    </source>
</reference>
<dbReference type="InterPro" id="IPR015943">
    <property type="entry name" value="WD40/YVTN_repeat-like_dom_sf"/>
</dbReference>
<dbReference type="CDD" id="cd15482">
    <property type="entry name" value="Sialidase_non-viral"/>
    <property type="match status" value="1"/>
</dbReference>
<comment type="caution">
    <text evidence="1">The sequence shown here is derived from an EMBL/GenBank/DDBJ whole genome shotgun (WGS) entry which is preliminary data.</text>
</comment>
<dbReference type="PANTHER" id="PTHR43739:SF5">
    <property type="entry name" value="EXO-ALPHA-SIALIDASE"/>
    <property type="match status" value="1"/>
</dbReference>
<gene>
    <name evidence="1" type="ORF">JKG68_24975</name>
</gene>
<dbReference type="Proteomes" id="UP000605848">
    <property type="component" value="Unassembled WGS sequence"/>
</dbReference>
<dbReference type="InterPro" id="IPR052025">
    <property type="entry name" value="Xyloglucanase_GH74"/>
</dbReference>
<dbReference type="EMBL" id="JAEQMY010000067">
    <property type="protein sequence ID" value="MBL0407187.1"/>
    <property type="molecule type" value="Genomic_DNA"/>
</dbReference>
<dbReference type="Gene3D" id="2.130.10.10">
    <property type="entry name" value="YVTN repeat-like/Quinoprotein amine dehydrogenase"/>
    <property type="match status" value="2"/>
</dbReference>
<dbReference type="RefSeq" id="WP_202064147.1">
    <property type="nucleotide sequence ID" value="NZ_JAEQMY010000067.1"/>
</dbReference>
<dbReference type="GO" id="GO:0010411">
    <property type="term" value="P:xyloglucan metabolic process"/>
    <property type="evidence" value="ECO:0007669"/>
    <property type="project" value="TreeGrafter"/>
</dbReference>